<proteinExistence type="predicted"/>
<evidence type="ECO:0000259" key="2">
    <source>
        <dbReference type="PROSITE" id="PS50943"/>
    </source>
</evidence>
<dbReference type="EMBL" id="JAWUZT010000018">
    <property type="protein sequence ID" value="MDW8516108.1"/>
    <property type="molecule type" value="Genomic_DNA"/>
</dbReference>
<dbReference type="PANTHER" id="PTHR46797">
    <property type="entry name" value="HTH-TYPE TRANSCRIPTIONAL REGULATOR"/>
    <property type="match status" value="1"/>
</dbReference>
<dbReference type="InterPro" id="IPR010982">
    <property type="entry name" value="Lambda_DNA-bd_dom_sf"/>
</dbReference>
<reference evidence="4" key="3">
    <citation type="submission" date="2024-05" db="EMBL/GenBank/DDBJ databases">
        <title>Draft genomic sequences of Priestia flexa CCM isolated from the soil of an abandoned mine contaminated by free cyanide in the high Andean zone of Tacna, Peru.</title>
        <authorList>
            <person name="Caceda Quiroz C.J."/>
            <person name="Maraza Chooque G.J."/>
            <person name="Fora Quispe G.L."/>
            <person name="Carpio Mamani M."/>
        </authorList>
    </citation>
    <scope>NUCLEOTIDE SEQUENCE</scope>
    <source>
        <strain evidence="4">CCM</strain>
    </source>
</reference>
<dbReference type="GO" id="GO:0003677">
    <property type="term" value="F:DNA binding"/>
    <property type="evidence" value="ECO:0007669"/>
    <property type="project" value="UniProtKB-KW"/>
</dbReference>
<feature type="domain" description="HTH cro/C1-type" evidence="2">
    <location>
        <begin position="7"/>
        <end position="62"/>
    </location>
</feature>
<protein>
    <submittedName>
        <fullName evidence="3">Helix-turn-helix transcriptional regulator</fullName>
    </submittedName>
</protein>
<accession>A0A8I1MHJ6</accession>
<dbReference type="GO" id="GO:0003700">
    <property type="term" value="F:DNA-binding transcription factor activity"/>
    <property type="evidence" value="ECO:0007669"/>
    <property type="project" value="TreeGrafter"/>
</dbReference>
<evidence type="ECO:0000313" key="3">
    <source>
        <dbReference type="EMBL" id="MBN8253643.1"/>
    </source>
</evidence>
<gene>
    <name evidence="3" type="ORF">JF537_18995</name>
    <name evidence="4" type="ORF">RIB56_08175</name>
</gene>
<dbReference type="EMBL" id="JAEMWV010000012">
    <property type="protein sequence ID" value="MBN8253643.1"/>
    <property type="molecule type" value="Genomic_DNA"/>
</dbReference>
<organism evidence="3 5">
    <name type="scientific">Priestia flexa</name>
    <dbReference type="NCBI Taxonomy" id="86664"/>
    <lineage>
        <taxon>Bacteria</taxon>
        <taxon>Bacillati</taxon>
        <taxon>Bacillota</taxon>
        <taxon>Bacilli</taxon>
        <taxon>Bacillales</taxon>
        <taxon>Bacillaceae</taxon>
        <taxon>Priestia</taxon>
    </lineage>
</organism>
<dbReference type="Proteomes" id="UP000664578">
    <property type="component" value="Unassembled WGS sequence"/>
</dbReference>
<reference evidence="3" key="1">
    <citation type="submission" date="2020-12" db="EMBL/GenBank/DDBJ databases">
        <title>PHA producing bacteria isolated from mangrove.</title>
        <authorList>
            <person name="Zheng W."/>
            <person name="Yu S."/>
            <person name="Huang Y."/>
        </authorList>
    </citation>
    <scope>NUCLEOTIDE SEQUENCE</scope>
    <source>
        <strain evidence="3">GN22-4</strain>
    </source>
</reference>
<sequence>MLEIKTIREKRLEKKWSQTYLSQLSGVPQPTISQIENGTRQYPTFENMKKIAEALDLRLEDIFLPGQKDMN</sequence>
<dbReference type="GO" id="GO:0005829">
    <property type="term" value="C:cytosol"/>
    <property type="evidence" value="ECO:0007669"/>
    <property type="project" value="TreeGrafter"/>
</dbReference>
<keyword evidence="6" id="KW-1185">Reference proteome</keyword>
<reference evidence="6" key="2">
    <citation type="submission" date="2023-07" db="EMBL/GenBank/DDBJ databases">
        <title>Draft genomic sequences of Priestia flexa CCM isolated from the soil of an abandoned mine contaminated by free cyanide in the high Andean zone of Tacna, Peru.</title>
        <authorList>
            <person name="Caceda Quiroz C.J."/>
            <person name="Maraza Chooque G.J."/>
            <person name="Fora Quispe G.L."/>
            <person name="Carpio Mamani M."/>
        </authorList>
    </citation>
    <scope>NUCLEOTIDE SEQUENCE [LARGE SCALE GENOMIC DNA]</scope>
    <source>
        <strain evidence="6">CCM</strain>
    </source>
</reference>
<dbReference type="InterPro" id="IPR050807">
    <property type="entry name" value="TransReg_Diox_bact_type"/>
</dbReference>
<dbReference type="PROSITE" id="PS50943">
    <property type="entry name" value="HTH_CROC1"/>
    <property type="match status" value="1"/>
</dbReference>
<dbReference type="CDD" id="cd00093">
    <property type="entry name" value="HTH_XRE"/>
    <property type="match status" value="1"/>
</dbReference>
<comment type="caution">
    <text evidence="3">The sequence shown here is derived from an EMBL/GenBank/DDBJ whole genome shotgun (WGS) entry which is preliminary data.</text>
</comment>
<dbReference type="PANTHER" id="PTHR46797:SF1">
    <property type="entry name" value="METHYLPHOSPHONATE SYNTHASE"/>
    <property type="match status" value="1"/>
</dbReference>
<dbReference type="AlphaFoldDB" id="A0A8I1MHJ6"/>
<dbReference type="SMART" id="SM00530">
    <property type="entry name" value="HTH_XRE"/>
    <property type="match status" value="1"/>
</dbReference>
<dbReference type="InterPro" id="IPR001387">
    <property type="entry name" value="Cro/C1-type_HTH"/>
</dbReference>
<dbReference type="Pfam" id="PF01381">
    <property type="entry name" value="HTH_3"/>
    <property type="match status" value="1"/>
</dbReference>
<name>A0A8I1MHJ6_9BACI</name>
<dbReference type="SUPFAM" id="SSF47413">
    <property type="entry name" value="lambda repressor-like DNA-binding domains"/>
    <property type="match status" value="1"/>
</dbReference>
<keyword evidence="1" id="KW-0238">DNA-binding</keyword>
<evidence type="ECO:0000313" key="5">
    <source>
        <dbReference type="Proteomes" id="UP000664578"/>
    </source>
</evidence>
<evidence type="ECO:0000313" key="6">
    <source>
        <dbReference type="Proteomes" id="UP001284771"/>
    </source>
</evidence>
<dbReference type="Proteomes" id="UP001284771">
    <property type="component" value="Unassembled WGS sequence"/>
</dbReference>
<evidence type="ECO:0000313" key="4">
    <source>
        <dbReference type="EMBL" id="MDW8516108.1"/>
    </source>
</evidence>
<dbReference type="Gene3D" id="1.10.260.40">
    <property type="entry name" value="lambda repressor-like DNA-binding domains"/>
    <property type="match status" value="1"/>
</dbReference>
<evidence type="ECO:0000256" key="1">
    <source>
        <dbReference type="ARBA" id="ARBA00023125"/>
    </source>
</evidence>